<proteinExistence type="predicted"/>
<feature type="compositionally biased region" description="Basic and acidic residues" evidence="1">
    <location>
        <begin position="45"/>
        <end position="62"/>
    </location>
</feature>
<evidence type="ECO:0000313" key="3">
    <source>
        <dbReference type="Proteomes" id="UP001251528"/>
    </source>
</evidence>
<comment type="caution">
    <text evidence="2">The sequence shown here is derived from an EMBL/GenBank/DDBJ whole genome shotgun (WGS) entry which is preliminary data.</text>
</comment>
<reference evidence="2" key="1">
    <citation type="submission" date="2023-06" db="EMBL/GenBank/DDBJ databases">
        <title>Conoideocrella luteorostrata (Hypocreales: Clavicipitaceae), a potential biocontrol fungus for elongate hemlock scale in United States Christmas tree production areas.</title>
        <authorList>
            <person name="Barrett H."/>
            <person name="Lovett B."/>
            <person name="Macias A.M."/>
            <person name="Stajich J.E."/>
            <person name="Kasson M.T."/>
        </authorList>
    </citation>
    <scope>NUCLEOTIDE SEQUENCE</scope>
    <source>
        <strain evidence="2">ARSEF 14590</strain>
    </source>
</reference>
<protein>
    <submittedName>
        <fullName evidence="2">Uncharacterized protein</fullName>
    </submittedName>
</protein>
<feature type="compositionally biased region" description="Polar residues" evidence="1">
    <location>
        <begin position="69"/>
        <end position="79"/>
    </location>
</feature>
<evidence type="ECO:0000256" key="1">
    <source>
        <dbReference type="SAM" id="MobiDB-lite"/>
    </source>
</evidence>
<feature type="region of interest" description="Disordered" evidence="1">
    <location>
        <begin position="1"/>
        <end position="100"/>
    </location>
</feature>
<gene>
    <name evidence="2" type="ORF">QQS21_005532</name>
</gene>
<evidence type="ECO:0000313" key="2">
    <source>
        <dbReference type="EMBL" id="KAK2598998.1"/>
    </source>
</evidence>
<sequence>MALPTTPKAVPIRPRVMGDNPGSQASAGTGGPPRQSSSVSRRRQSTSERLNEILESGRDRADTMGGDTAQLNRRLSSQAIAAEDEASPDETTGIVSRGSGQNYQALYIAGTNRSKRSIYRRPSRTTAAEEVPCQENADDQDQGDSGGEEPRSWLRQKLGSLQSIELKNKGSVARDHLALGM</sequence>
<feature type="compositionally biased region" description="Polar residues" evidence="1">
    <location>
        <begin position="89"/>
        <end position="100"/>
    </location>
</feature>
<organism evidence="2 3">
    <name type="scientific">Conoideocrella luteorostrata</name>
    <dbReference type="NCBI Taxonomy" id="1105319"/>
    <lineage>
        <taxon>Eukaryota</taxon>
        <taxon>Fungi</taxon>
        <taxon>Dikarya</taxon>
        <taxon>Ascomycota</taxon>
        <taxon>Pezizomycotina</taxon>
        <taxon>Sordariomycetes</taxon>
        <taxon>Hypocreomycetidae</taxon>
        <taxon>Hypocreales</taxon>
        <taxon>Clavicipitaceae</taxon>
        <taxon>Conoideocrella</taxon>
    </lineage>
</organism>
<dbReference type="AlphaFoldDB" id="A0AAJ0FTR1"/>
<dbReference type="Proteomes" id="UP001251528">
    <property type="component" value="Unassembled WGS sequence"/>
</dbReference>
<accession>A0AAJ0FTR1</accession>
<dbReference type="EMBL" id="JASWJB010000093">
    <property type="protein sequence ID" value="KAK2598998.1"/>
    <property type="molecule type" value="Genomic_DNA"/>
</dbReference>
<feature type="compositionally biased region" description="Basic residues" evidence="1">
    <location>
        <begin position="113"/>
        <end position="123"/>
    </location>
</feature>
<name>A0AAJ0FTR1_9HYPO</name>
<feature type="region of interest" description="Disordered" evidence="1">
    <location>
        <begin position="112"/>
        <end position="153"/>
    </location>
</feature>
<keyword evidence="3" id="KW-1185">Reference proteome</keyword>